<dbReference type="PANTHER" id="PTHR43133:SF25">
    <property type="entry name" value="RNA POLYMERASE SIGMA FACTOR RFAY-RELATED"/>
    <property type="match status" value="1"/>
</dbReference>
<dbReference type="AlphaFoldDB" id="A0A9D2AEC3"/>
<keyword evidence="3" id="KW-0731">Sigma factor</keyword>
<evidence type="ECO:0000256" key="1">
    <source>
        <dbReference type="ARBA" id="ARBA00010641"/>
    </source>
</evidence>
<evidence type="ECO:0000313" key="8">
    <source>
        <dbReference type="EMBL" id="HIX06564.1"/>
    </source>
</evidence>
<dbReference type="SUPFAM" id="SSF88946">
    <property type="entry name" value="Sigma2 domain of RNA polymerase sigma factors"/>
    <property type="match status" value="1"/>
</dbReference>
<dbReference type="InterPro" id="IPR013249">
    <property type="entry name" value="RNA_pol_sigma70_r4_t2"/>
</dbReference>
<gene>
    <name evidence="8" type="ORF">H9865_10800</name>
</gene>
<dbReference type="Pfam" id="PF04542">
    <property type="entry name" value="Sigma70_r2"/>
    <property type="match status" value="1"/>
</dbReference>
<dbReference type="GO" id="GO:0016987">
    <property type="term" value="F:sigma factor activity"/>
    <property type="evidence" value="ECO:0007669"/>
    <property type="project" value="UniProtKB-KW"/>
</dbReference>
<dbReference type="Gene3D" id="1.10.10.10">
    <property type="entry name" value="Winged helix-like DNA-binding domain superfamily/Winged helix DNA-binding domain"/>
    <property type="match status" value="1"/>
</dbReference>
<keyword evidence="4" id="KW-0804">Transcription</keyword>
<dbReference type="Pfam" id="PF08281">
    <property type="entry name" value="Sigma70_r4_2"/>
    <property type="match status" value="1"/>
</dbReference>
<organism evidence="8 9">
    <name type="scientific">Candidatus Allofournierella pullicola</name>
    <dbReference type="NCBI Taxonomy" id="2838596"/>
    <lineage>
        <taxon>Bacteria</taxon>
        <taxon>Bacillati</taxon>
        <taxon>Bacillota</taxon>
        <taxon>Clostridia</taxon>
        <taxon>Eubacteriales</taxon>
        <taxon>Oscillospiraceae</taxon>
        <taxon>Allofournierella</taxon>
    </lineage>
</organism>
<feature type="domain" description="RNA polymerase sigma factor 70 region 4 type 2" evidence="7">
    <location>
        <begin position="112"/>
        <end position="162"/>
    </location>
</feature>
<dbReference type="GO" id="GO:0003677">
    <property type="term" value="F:DNA binding"/>
    <property type="evidence" value="ECO:0007669"/>
    <property type="project" value="InterPro"/>
</dbReference>
<evidence type="ECO:0000259" key="6">
    <source>
        <dbReference type="Pfam" id="PF04542"/>
    </source>
</evidence>
<keyword evidence="2" id="KW-0805">Transcription regulation</keyword>
<dbReference type="InterPro" id="IPR039425">
    <property type="entry name" value="RNA_pol_sigma-70-like"/>
</dbReference>
<feature type="domain" description="RNA polymerase sigma-70 region 2" evidence="6">
    <location>
        <begin position="11"/>
        <end position="77"/>
    </location>
</feature>
<dbReference type="GO" id="GO:0006352">
    <property type="term" value="P:DNA-templated transcription initiation"/>
    <property type="evidence" value="ECO:0007669"/>
    <property type="project" value="InterPro"/>
</dbReference>
<proteinExistence type="inferred from homology"/>
<dbReference type="Proteomes" id="UP000824193">
    <property type="component" value="Unassembled WGS sequence"/>
</dbReference>
<evidence type="ECO:0000313" key="9">
    <source>
        <dbReference type="Proteomes" id="UP000824193"/>
    </source>
</evidence>
<reference evidence="8" key="1">
    <citation type="journal article" date="2021" name="PeerJ">
        <title>Extensive microbial diversity within the chicken gut microbiome revealed by metagenomics and culture.</title>
        <authorList>
            <person name="Gilroy R."/>
            <person name="Ravi A."/>
            <person name="Getino M."/>
            <person name="Pursley I."/>
            <person name="Horton D.L."/>
            <person name="Alikhan N.F."/>
            <person name="Baker D."/>
            <person name="Gharbi K."/>
            <person name="Hall N."/>
            <person name="Watson M."/>
            <person name="Adriaenssens E.M."/>
            <person name="Foster-Nyarko E."/>
            <person name="Jarju S."/>
            <person name="Secka A."/>
            <person name="Antonio M."/>
            <person name="Oren A."/>
            <person name="Chaudhuri R.R."/>
            <person name="La Ragione R."/>
            <person name="Hildebrand F."/>
            <person name="Pallen M.J."/>
        </authorList>
    </citation>
    <scope>NUCLEOTIDE SEQUENCE</scope>
    <source>
        <strain evidence="8">2239</strain>
    </source>
</reference>
<comment type="similarity">
    <text evidence="1">Belongs to the sigma-70 factor family. ECF subfamily.</text>
</comment>
<dbReference type="NCBIfam" id="TIGR02937">
    <property type="entry name" value="sigma70-ECF"/>
    <property type="match status" value="1"/>
</dbReference>
<protein>
    <submittedName>
        <fullName evidence="8">RNA polymerase sigma factor</fullName>
    </submittedName>
</protein>
<evidence type="ECO:0000256" key="4">
    <source>
        <dbReference type="ARBA" id="ARBA00023163"/>
    </source>
</evidence>
<dbReference type="InterPro" id="IPR013324">
    <property type="entry name" value="RNA_pol_sigma_r3/r4-like"/>
</dbReference>
<evidence type="ECO:0000256" key="3">
    <source>
        <dbReference type="ARBA" id="ARBA00023082"/>
    </source>
</evidence>
<name>A0A9D2AEC3_9FIRM</name>
<reference evidence="8" key="2">
    <citation type="submission" date="2021-04" db="EMBL/GenBank/DDBJ databases">
        <authorList>
            <person name="Gilroy R."/>
        </authorList>
    </citation>
    <scope>NUCLEOTIDE SEQUENCE</scope>
    <source>
        <strain evidence="8">2239</strain>
    </source>
</reference>
<sequence length="177" mass="19638">MQACQVEQLLADYGTEIYRYCRRLAGFGPDGEDLYQQTFLRLLETDLTPDAGRSPRALLYSVATGVWRNESRKRSRRAAIARPVELDGDDPPPLAGGEEPEAAALAAAETKALTAAVERLPDKYRAAVLLAYGAELPLEEVARIEKLPKGTVKSRLHKARLLLKKEMEARGYGREEL</sequence>
<feature type="region of interest" description="Disordered" evidence="5">
    <location>
        <begin position="78"/>
        <end position="99"/>
    </location>
</feature>
<evidence type="ECO:0000256" key="2">
    <source>
        <dbReference type="ARBA" id="ARBA00023015"/>
    </source>
</evidence>
<dbReference type="InterPro" id="IPR036388">
    <property type="entry name" value="WH-like_DNA-bd_sf"/>
</dbReference>
<dbReference type="InterPro" id="IPR014284">
    <property type="entry name" value="RNA_pol_sigma-70_dom"/>
</dbReference>
<dbReference type="SUPFAM" id="SSF88659">
    <property type="entry name" value="Sigma3 and sigma4 domains of RNA polymerase sigma factors"/>
    <property type="match status" value="1"/>
</dbReference>
<dbReference type="InterPro" id="IPR013325">
    <property type="entry name" value="RNA_pol_sigma_r2"/>
</dbReference>
<accession>A0A9D2AEC3</accession>
<dbReference type="PANTHER" id="PTHR43133">
    <property type="entry name" value="RNA POLYMERASE ECF-TYPE SIGMA FACTO"/>
    <property type="match status" value="1"/>
</dbReference>
<comment type="caution">
    <text evidence="8">The sequence shown here is derived from an EMBL/GenBank/DDBJ whole genome shotgun (WGS) entry which is preliminary data.</text>
</comment>
<dbReference type="CDD" id="cd06171">
    <property type="entry name" value="Sigma70_r4"/>
    <property type="match status" value="1"/>
</dbReference>
<dbReference type="EMBL" id="DXFW01000037">
    <property type="protein sequence ID" value="HIX06564.1"/>
    <property type="molecule type" value="Genomic_DNA"/>
</dbReference>
<evidence type="ECO:0000256" key="5">
    <source>
        <dbReference type="SAM" id="MobiDB-lite"/>
    </source>
</evidence>
<dbReference type="Gene3D" id="1.10.1740.10">
    <property type="match status" value="1"/>
</dbReference>
<dbReference type="InterPro" id="IPR007627">
    <property type="entry name" value="RNA_pol_sigma70_r2"/>
</dbReference>
<evidence type="ECO:0000259" key="7">
    <source>
        <dbReference type="Pfam" id="PF08281"/>
    </source>
</evidence>